<evidence type="ECO:0000313" key="3">
    <source>
        <dbReference type="Proteomes" id="UP000026962"/>
    </source>
</evidence>
<dbReference type="HOGENOM" id="CLU_2964969_0_0_1"/>
<keyword evidence="3" id="KW-1185">Reference proteome</keyword>
<dbReference type="Proteomes" id="UP000026962">
    <property type="component" value="Chromosome 11"/>
</dbReference>
<dbReference type="AlphaFoldDB" id="A0A0E0MGU3"/>
<reference evidence="2" key="1">
    <citation type="submission" date="2015-04" db="UniProtKB">
        <authorList>
            <consortium name="EnsemblPlants"/>
        </authorList>
    </citation>
    <scope>IDENTIFICATION</scope>
</reference>
<reference evidence="2" key="2">
    <citation type="submission" date="2018-05" db="EMBL/GenBank/DDBJ databases">
        <title>OpunRS2 (Oryza punctata Reference Sequence Version 2).</title>
        <authorList>
            <person name="Zhang J."/>
            <person name="Kudrna D."/>
            <person name="Lee S."/>
            <person name="Talag J."/>
            <person name="Welchert J."/>
            <person name="Wing R.A."/>
        </authorList>
    </citation>
    <scope>NUCLEOTIDE SEQUENCE [LARGE SCALE GENOMIC DNA]</scope>
</reference>
<accession>A0A0E0MGU3</accession>
<dbReference type="EnsemblPlants" id="OPUNC11G15400.1">
    <property type="protein sequence ID" value="OPUNC11G15400.1"/>
    <property type="gene ID" value="OPUNC11G15400"/>
</dbReference>
<evidence type="ECO:0000313" key="2">
    <source>
        <dbReference type="EnsemblPlants" id="OPUNC11G15400.1"/>
    </source>
</evidence>
<feature type="region of interest" description="Disordered" evidence="1">
    <location>
        <begin position="1"/>
        <end position="59"/>
    </location>
</feature>
<evidence type="ECO:0000256" key="1">
    <source>
        <dbReference type="SAM" id="MobiDB-lite"/>
    </source>
</evidence>
<proteinExistence type="predicted"/>
<organism evidence="2">
    <name type="scientific">Oryza punctata</name>
    <name type="common">Red rice</name>
    <dbReference type="NCBI Taxonomy" id="4537"/>
    <lineage>
        <taxon>Eukaryota</taxon>
        <taxon>Viridiplantae</taxon>
        <taxon>Streptophyta</taxon>
        <taxon>Embryophyta</taxon>
        <taxon>Tracheophyta</taxon>
        <taxon>Spermatophyta</taxon>
        <taxon>Magnoliopsida</taxon>
        <taxon>Liliopsida</taxon>
        <taxon>Poales</taxon>
        <taxon>Poaceae</taxon>
        <taxon>BOP clade</taxon>
        <taxon>Oryzoideae</taxon>
        <taxon>Oryzeae</taxon>
        <taxon>Oryzinae</taxon>
        <taxon>Oryza</taxon>
    </lineage>
</organism>
<protein>
    <submittedName>
        <fullName evidence="2">Uncharacterized protein</fullName>
    </submittedName>
</protein>
<sequence>MPVSRVQLRSPTGAKESSPSGLCRRRTTHSLPAEGLQERVTRKYKKRRNLCGGYGTGSH</sequence>
<name>A0A0E0MGU3_ORYPU</name>
<dbReference type="Gramene" id="OPUNC11G15400.1">
    <property type="protein sequence ID" value="OPUNC11G15400.1"/>
    <property type="gene ID" value="OPUNC11G15400"/>
</dbReference>
<feature type="compositionally biased region" description="Polar residues" evidence="1">
    <location>
        <begin position="7"/>
        <end position="20"/>
    </location>
</feature>